<dbReference type="AlphaFoldDB" id="A0A9Q1GGH0"/>
<sequence>MTAQMLNQLRIQEEKTHSKIGSGNKIEARSTLHFNPKVEFPTFDGSNLKGRIKKCTRDDLGSKVAENFNRLQQLGTLGEYLARFEEVKALMLTARRNCNGIEDTPDRVSKPNFMSPNPRPLLPTPRPVNKINTTLGATPRNLGKNTYRQRPTRIAELAKLVRASPALSARAKFGDMAGRLEARGPAADGPRDWPAETARLGERPSAQFSFFLVFFCFCVPFFVFVFFIFFIFISLLVLVCLNFFFYLLGF</sequence>
<dbReference type="Proteomes" id="UP001153076">
    <property type="component" value="Unassembled WGS sequence"/>
</dbReference>
<name>A0A9Q1GGH0_9CARY</name>
<organism evidence="3 4">
    <name type="scientific">Carnegiea gigantea</name>
    <dbReference type="NCBI Taxonomy" id="171969"/>
    <lineage>
        <taxon>Eukaryota</taxon>
        <taxon>Viridiplantae</taxon>
        <taxon>Streptophyta</taxon>
        <taxon>Embryophyta</taxon>
        <taxon>Tracheophyta</taxon>
        <taxon>Spermatophyta</taxon>
        <taxon>Magnoliopsida</taxon>
        <taxon>eudicotyledons</taxon>
        <taxon>Gunneridae</taxon>
        <taxon>Pentapetalae</taxon>
        <taxon>Caryophyllales</taxon>
        <taxon>Cactineae</taxon>
        <taxon>Cactaceae</taxon>
        <taxon>Cactoideae</taxon>
        <taxon>Echinocereeae</taxon>
        <taxon>Carnegiea</taxon>
    </lineage>
</organism>
<feature type="transmembrane region" description="Helical" evidence="2">
    <location>
        <begin position="212"/>
        <end position="245"/>
    </location>
</feature>
<proteinExistence type="predicted"/>
<dbReference type="EMBL" id="JAKOGI010003589">
    <property type="protein sequence ID" value="KAJ8420307.1"/>
    <property type="molecule type" value="Genomic_DNA"/>
</dbReference>
<keyword evidence="2" id="KW-0812">Transmembrane</keyword>
<feature type="region of interest" description="Disordered" evidence="1">
    <location>
        <begin position="102"/>
        <end position="143"/>
    </location>
</feature>
<keyword evidence="4" id="KW-1185">Reference proteome</keyword>
<reference evidence="3" key="1">
    <citation type="submission" date="2022-04" db="EMBL/GenBank/DDBJ databases">
        <title>Carnegiea gigantea Genome sequencing and assembly v2.</title>
        <authorList>
            <person name="Copetti D."/>
            <person name="Sanderson M.J."/>
            <person name="Burquez A."/>
            <person name="Wojciechowski M.F."/>
        </authorList>
    </citation>
    <scope>NUCLEOTIDE SEQUENCE</scope>
    <source>
        <strain evidence="3">SGP5-SGP5p</strain>
        <tissue evidence="3">Aerial part</tissue>
    </source>
</reference>
<keyword evidence="2" id="KW-1133">Transmembrane helix</keyword>
<protein>
    <submittedName>
        <fullName evidence="3">Uncharacterized protein</fullName>
    </submittedName>
</protein>
<gene>
    <name evidence="3" type="ORF">Cgig2_001164</name>
</gene>
<evidence type="ECO:0000313" key="4">
    <source>
        <dbReference type="Proteomes" id="UP001153076"/>
    </source>
</evidence>
<keyword evidence="2" id="KW-0472">Membrane</keyword>
<accession>A0A9Q1GGH0</accession>
<evidence type="ECO:0000256" key="1">
    <source>
        <dbReference type="SAM" id="MobiDB-lite"/>
    </source>
</evidence>
<evidence type="ECO:0000313" key="3">
    <source>
        <dbReference type="EMBL" id="KAJ8420307.1"/>
    </source>
</evidence>
<evidence type="ECO:0000256" key="2">
    <source>
        <dbReference type="SAM" id="Phobius"/>
    </source>
</evidence>
<comment type="caution">
    <text evidence="3">The sequence shown here is derived from an EMBL/GenBank/DDBJ whole genome shotgun (WGS) entry which is preliminary data.</text>
</comment>
<feature type="compositionally biased region" description="Pro residues" evidence="1">
    <location>
        <begin position="117"/>
        <end position="126"/>
    </location>
</feature>